<organism evidence="2 3">
    <name type="scientific">Streptomyces daqingensis</name>
    <dbReference type="NCBI Taxonomy" id="1472640"/>
    <lineage>
        <taxon>Bacteria</taxon>
        <taxon>Bacillati</taxon>
        <taxon>Actinomycetota</taxon>
        <taxon>Actinomycetes</taxon>
        <taxon>Kitasatosporales</taxon>
        <taxon>Streptomycetaceae</taxon>
        <taxon>Streptomyces</taxon>
    </lineage>
</organism>
<name>A0ABQ2MH72_9ACTN</name>
<dbReference type="PANTHER" id="PTHR43383:SF2">
    <property type="entry name" value="AMIDOHYDROLASE 2 FAMILY PROTEIN"/>
    <property type="match status" value="1"/>
</dbReference>
<dbReference type="Proteomes" id="UP000631535">
    <property type="component" value="Unassembled WGS sequence"/>
</dbReference>
<gene>
    <name evidence="2" type="ORF">GCM10012287_33770</name>
</gene>
<comment type="caution">
    <text evidence="2">The sequence shown here is derived from an EMBL/GenBank/DDBJ whole genome shotgun (WGS) entry which is preliminary data.</text>
</comment>
<reference evidence="3" key="1">
    <citation type="journal article" date="2019" name="Int. J. Syst. Evol. Microbiol.">
        <title>The Global Catalogue of Microorganisms (GCM) 10K type strain sequencing project: providing services to taxonomists for standard genome sequencing and annotation.</title>
        <authorList>
            <consortium name="The Broad Institute Genomics Platform"/>
            <consortium name="The Broad Institute Genome Sequencing Center for Infectious Disease"/>
            <person name="Wu L."/>
            <person name="Ma J."/>
        </authorList>
    </citation>
    <scope>NUCLEOTIDE SEQUENCE [LARGE SCALE GENOMIC DNA]</scope>
    <source>
        <strain evidence="3">CGMCC 4.7178</strain>
    </source>
</reference>
<keyword evidence="3" id="KW-1185">Reference proteome</keyword>
<protein>
    <submittedName>
        <fullName evidence="2">Amidohydrolase</fullName>
    </submittedName>
</protein>
<feature type="region of interest" description="Disordered" evidence="1">
    <location>
        <begin position="1"/>
        <end position="21"/>
    </location>
</feature>
<dbReference type="PANTHER" id="PTHR43383">
    <property type="entry name" value="NODULIN 6"/>
    <property type="match status" value="1"/>
</dbReference>
<evidence type="ECO:0000313" key="2">
    <source>
        <dbReference type="EMBL" id="GGO51531.1"/>
    </source>
</evidence>
<sequence length="278" mass="29076">MESGGANRSARRTEAGPYGLTSARETAAVAAGTARETVSLRALAEQAADTSGSVRAFVRETAEALHAAARSAAAFSCPADFRDERPPGLAEVHRAAGRWLAARGQALTPAGAGADTDPAVAGNSLLREPVLLRHLLWSALVTRRPVQLHVGDPAQLERFLHATRGLGSDAVVLTRPPYHRLAAGLAAGHPHVYADVGPAPAETLAEAPFGKLLFTSHARALPELYVLRACAFVQALREVLAEWTADGSCTREDAVRIARSVAGGNALRIYGFDEAAAG</sequence>
<dbReference type="EMBL" id="BMMP01000010">
    <property type="protein sequence ID" value="GGO51531.1"/>
    <property type="molecule type" value="Genomic_DNA"/>
</dbReference>
<proteinExistence type="predicted"/>
<evidence type="ECO:0000313" key="3">
    <source>
        <dbReference type="Proteomes" id="UP000631535"/>
    </source>
</evidence>
<dbReference type="Gene3D" id="3.20.20.140">
    <property type="entry name" value="Metal-dependent hydrolases"/>
    <property type="match status" value="1"/>
</dbReference>
<accession>A0ABQ2MH72</accession>
<evidence type="ECO:0000256" key="1">
    <source>
        <dbReference type="SAM" id="MobiDB-lite"/>
    </source>
</evidence>